<protein>
    <recommendedName>
        <fullName evidence="1">DUF4253 domain-containing protein</fullName>
    </recommendedName>
</protein>
<name>A0A1E7LEI1_9ACTN</name>
<organism evidence="2 3">
    <name type="scientific">Streptomyces nanshensis</name>
    <dbReference type="NCBI Taxonomy" id="518642"/>
    <lineage>
        <taxon>Bacteria</taxon>
        <taxon>Bacillati</taxon>
        <taxon>Actinomycetota</taxon>
        <taxon>Actinomycetes</taxon>
        <taxon>Kitasatosporales</taxon>
        <taxon>Streptomycetaceae</taxon>
        <taxon>Streptomyces</taxon>
    </lineage>
</organism>
<reference evidence="2 3" key="1">
    <citation type="journal article" date="2016" name="Front. Microbiol.">
        <title>Comparative Genomics Analysis of Streptomyces Species Reveals Their Adaptation to the Marine Environment and Their Diversity at the Genomic Level.</title>
        <authorList>
            <person name="Tian X."/>
            <person name="Zhang Z."/>
            <person name="Yang T."/>
            <person name="Chen M."/>
            <person name="Li J."/>
            <person name="Chen F."/>
            <person name="Yang J."/>
            <person name="Li W."/>
            <person name="Zhang B."/>
            <person name="Zhang Z."/>
            <person name="Wu J."/>
            <person name="Zhang C."/>
            <person name="Long L."/>
            <person name="Xiao J."/>
        </authorList>
    </citation>
    <scope>NUCLEOTIDE SEQUENCE [LARGE SCALE GENOMIC DNA]</scope>
    <source>
        <strain evidence="2 3">SCSIO M10372</strain>
    </source>
</reference>
<dbReference type="Pfam" id="PF14062">
    <property type="entry name" value="DUF4253"/>
    <property type="match status" value="1"/>
</dbReference>
<keyword evidence="3" id="KW-1185">Reference proteome</keyword>
<dbReference type="EMBL" id="LJGZ01000114">
    <property type="protein sequence ID" value="OEV14615.1"/>
    <property type="molecule type" value="Genomic_DNA"/>
</dbReference>
<comment type="caution">
    <text evidence="2">The sequence shown here is derived from an EMBL/GenBank/DDBJ whole genome shotgun (WGS) entry which is preliminary data.</text>
</comment>
<proteinExistence type="predicted"/>
<dbReference type="Proteomes" id="UP000175971">
    <property type="component" value="Unassembled WGS sequence"/>
</dbReference>
<accession>A0A1E7LEI1</accession>
<dbReference type="InterPro" id="IPR025349">
    <property type="entry name" value="DUF4253"/>
</dbReference>
<dbReference type="AlphaFoldDB" id="A0A1E7LEI1"/>
<evidence type="ECO:0000259" key="1">
    <source>
        <dbReference type="Pfam" id="PF14062"/>
    </source>
</evidence>
<evidence type="ECO:0000313" key="3">
    <source>
        <dbReference type="Proteomes" id="UP000175971"/>
    </source>
</evidence>
<feature type="domain" description="DUF4253" evidence="1">
    <location>
        <begin position="134"/>
        <end position="244"/>
    </location>
</feature>
<evidence type="ECO:0000313" key="2">
    <source>
        <dbReference type="EMBL" id="OEV14615.1"/>
    </source>
</evidence>
<sequence length="244" mass="26635">MAVHGFPVDRAQAPEIWRGWRAAHRRTGLWPVVTSVDPASLAASPANTERLGRGGPAGLVAALDADPEAVVAEVVDAATRDILAQADGDEREEWRAELDPGRLAGLLRPAGAAPSAGDVWDHEEHRPGDELWLCLVEAEEGFELPVLLPGVPDAPNWWSEPAQRPLLPADHVAFLRSWHERFGAEVFFADGATLRLVVARPPSDPLTAARVAVEHFAYCSDLADDLPVMGNDRVRSTVWSFWWD</sequence>
<gene>
    <name evidence="2" type="ORF">AN221_42915</name>
</gene>